<sequence length="420" mass="44424">MKCVLVVLLLAALSAGAEDSALTASLVNGSDSAAPTATPLRSSTDDTMSSVDWTAATAPPPTPAANMTSLDFLLDVFNADRLARVWDKQASVITEQCYSELATFFDARKHAHIWALKMNDATGKYGGGYFFGNTYWMGSQTLCVNLAHNTSSHRKDVGHLTPPFPAAFFVIRADLSLPESVAENMRTVNMGLCLPASCGARDISRLIDLSVETANSVDPRAAKARSFKVTSVRTPSTEYLFWEDSTFWVLVGASFIVAVLIGAGTAYDYLLEHRKRTALRHSGYDNYSFGLGAPRLVGMRGKGDFGVRLDVTVPDKAAAAAVATIPAPAPGHPVGHPAGHPTGPATESSMYSSSSELATSVYTGSAASSGDSCGSRAPSSASSDTDSESKPSRSRHHGPDSLLPPVREQKSDCSEPDLVP</sequence>
<feature type="transmembrane region" description="Helical" evidence="2">
    <location>
        <begin position="247"/>
        <end position="270"/>
    </location>
</feature>
<dbReference type="Proteomes" id="UP000504606">
    <property type="component" value="Unplaced"/>
</dbReference>
<evidence type="ECO:0000313" key="5">
    <source>
        <dbReference type="Proteomes" id="UP000504606"/>
    </source>
</evidence>
<dbReference type="RefSeq" id="XP_052133616.1">
    <property type="nucleotide sequence ID" value="XM_052277656.1"/>
</dbReference>
<gene>
    <name evidence="6" type="primary">LOC127752376</name>
</gene>
<accession>A0A9C6XWW5</accession>
<keyword evidence="2" id="KW-1133">Transmembrane helix</keyword>
<evidence type="ECO:0000256" key="2">
    <source>
        <dbReference type="SAM" id="Phobius"/>
    </source>
</evidence>
<protein>
    <submittedName>
        <fullName evidence="6">Uncharacterized protein LOC127752376 isoform X2</fullName>
    </submittedName>
</protein>
<organism evidence="5 6">
    <name type="scientific">Frankliniella occidentalis</name>
    <name type="common">Western flower thrips</name>
    <name type="synonym">Euthrips occidentalis</name>
    <dbReference type="NCBI Taxonomy" id="133901"/>
    <lineage>
        <taxon>Eukaryota</taxon>
        <taxon>Metazoa</taxon>
        <taxon>Ecdysozoa</taxon>
        <taxon>Arthropoda</taxon>
        <taxon>Hexapoda</taxon>
        <taxon>Insecta</taxon>
        <taxon>Pterygota</taxon>
        <taxon>Neoptera</taxon>
        <taxon>Paraneoptera</taxon>
        <taxon>Thysanoptera</taxon>
        <taxon>Terebrantia</taxon>
        <taxon>Thripoidea</taxon>
        <taxon>Thripidae</taxon>
        <taxon>Frankliniella</taxon>
    </lineage>
</organism>
<dbReference type="InterPro" id="IPR006621">
    <property type="entry name" value="Nose-resist-to-fluoxetine_N"/>
</dbReference>
<dbReference type="Pfam" id="PF20146">
    <property type="entry name" value="NRF"/>
    <property type="match status" value="1"/>
</dbReference>
<dbReference type="PANTHER" id="PTHR11161">
    <property type="entry name" value="O-ACYLTRANSFERASE"/>
    <property type="match status" value="1"/>
</dbReference>
<dbReference type="PANTHER" id="PTHR11161:SF69">
    <property type="entry name" value="NOSE RESISTANT TO FLUOXETINE PROTEIN 6-LIKE PROTEIN"/>
    <property type="match status" value="1"/>
</dbReference>
<keyword evidence="5" id="KW-1185">Reference proteome</keyword>
<feature type="compositionally biased region" description="Polar residues" evidence="1">
    <location>
        <begin position="30"/>
        <end position="52"/>
    </location>
</feature>
<feature type="region of interest" description="Disordered" evidence="1">
    <location>
        <begin position="30"/>
        <end position="62"/>
    </location>
</feature>
<evidence type="ECO:0000256" key="3">
    <source>
        <dbReference type="SAM" id="SignalP"/>
    </source>
</evidence>
<dbReference type="InterPro" id="IPR052728">
    <property type="entry name" value="O2_lipid_transport_reg"/>
</dbReference>
<feature type="region of interest" description="Disordered" evidence="1">
    <location>
        <begin position="328"/>
        <end position="420"/>
    </location>
</feature>
<evidence type="ECO:0000313" key="6">
    <source>
        <dbReference type="RefSeq" id="XP_052133616.1"/>
    </source>
</evidence>
<keyword evidence="2" id="KW-0812">Transmembrane</keyword>
<dbReference type="OrthoDB" id="207378at2759"/>
<dbReference type="SMART" id="SM00703">
    <property type="entry name" value="NRF"/>
    <property type="match status" value="1"/>
</dbReference>
<proteinExistence type="predicted"/>
<evidence type="ECO:0000256" key="1">
    <source>
        <dbReference type="SAM" id="MobiDB-lite"/>
    </source>
</evidence>
<name>A0A9C6XWW5_FRAOC</name>
<feature type="compositionally biased region" description="Low complexity" evidence="1">
    <location>
        <begin position="364"/>
        <end position="384"/>
    </location>
</feature>
<keyword evidence="2" id="KW-0472">Membrane</keyword>
<reference evidence="6" key="1">
    <citation type="submission" date="2025-08" db="UniProtKB">
        <authorList>
            <consortium name="RefSeq"/>
        </authorList>
    </citation>
    <scope>IDENTIFICATION</scope>
    <source>
        <tissue evidence="6">Whole organism</tissue>
    </source>
</reference>
<feature type="signal peptide" evidence="3">
    <location>
        <begin position="1"/>
        <end position="17"/>
    </location>
</feature>
<feature type="domain" description="Nose resistant-to-fluoxetine protein N-terminal" evidence="4">
    <location>
        <begin position="94"/>
        <end position="231"/>
    </location>
</feature>
<dbReference type="GeneID" id="127752376"/>
<feature type="chain" id="PRO_5039719014" evidence="3">
    <location>
        <begin position="18"/>
        <end position="420"/>
    </location>
</feature>
<feature type="compositionally biased region" description="Low complexity" evidence="1">
    <location>
        <begin position="328"/>
        <end position="355"/>
    </location>
</feature>
<keyword evidence="3" id="KW-0732">Signal</keyword>
<dbReference type="AlphaFoldDB" id="A0A9C6XWW5"/>
<evidence type="ECO:0000259" key="4">
    <source>
        <dbReference type="SMART" id="SM00703"/>
    </source>
</evidence>